<organism evidence="3 4">
    <name type="scientific">Hyaloscypha variabilis (strain UAMH 11265 / GT02V1 / F)</name>
    <name type="common">Meliniomyces variabilis</name>
    <dbReference type="NCBI Taxonomy" id="1149755"/>
    <lineage>
        <taxon>Eukaryota</taxon>
        <taxon>Fungi</taxon>
        <taxon>Dikarya</taxon>
        <taxon>Ascomycota</taxon>
        <taxon>Pezizomycotina</taxon>
        <taxon>Leotiomycetes</taxon>
        <taxon>Helotiales</taxon>
        <taxon>Hyaloscyphaceae</taxon>
        <taxon>Hyaloscypha</taxon>
        <taxon>Hyaloscypha variabilis</taxon>
    </lineage>
</organism>
<keyword evidence="2" id="KW-0472">Membrane</keyword>
<evidence type="ECO:0000256" key="2">
    <source>
        <dbReference type="SAM" id="Phobius"/>
    </source>
</evidence>
<dbReference type="Proteomes" id="UP000235786">
    <property type="component" value="Unassembled WGS sequence"/>
</dbReference>
<feature type="transmembrane region" description="Helical" evidence="2">
    <location>
        <begin position="155"/>
        <end position="176"/>
    </location>
</feature>
<sequence length="187" mass="19189">MASTSSITPPTCASDFVYNDSWASNCFAAYPCLCSDQTFLTTAESSIQEYCDAADQQVWAQYFAQNCPGVNIFSTVTTSSNSQGTATAGITSPSVARSTSSSVSPIFTPPNPTTPTASSPNPTLSTSTTSEISSATSNSPVVPTGSTGLSAGDKAGIASAVLAGVGIVTAVLLVIYRRKLEACFHRT</sequence>
<protein>
    <recommendedName>
        <fullName evidence="5">Extracellular membrane protein CFEM domain-containing protein</fullName>
    </recommendedName>
</protein>
<dbReference type="EMBL" id="KZ613945">
    <property type="protein sequence ID" value="PMD40210.1"/>
    <property type="molecule type" value="Genomic_DNA"/>
</dbReference>
<keyword evidence="2" id="KW-1133">Transmembrane helix</keyword>
<evidence type="ECO:0000256" key="1">
    <source>
        <dbReference type="SAM" id="MobiDB-lite"/>
    </source>
</evidence>
<dbReference type="AlphaFoldDB" id="A0A2J6RNY6"/>
<proteinExistence type="predicted"/>
<name>A0A2J6RNY6_HYAVF</name>
<feature type="compositionally biased region" description="Low complexity" evidence="1">
    <location>
        <begin position="114"/>
        <end position="139"/>
    </location>
</feature>
<evidence type="ECO:0008006" key="5">
    <source>
        <dbReference type="Google" id="ProtNLM"/>
    </source>
</evidence>
<keyword evidence="2" id="KW-0812">Transmembrane</keyword>
<evidence type="ECO:0000313" key="4">
    <source>
        <dbReference type="Proteomes" id="UP000235786"/>
    </source>
</evidence>
<feature type="region of interest" description="Disordered" evidence="1">
    <location>
        <begin position="79"/>
        <end position="145"/>
    </location>
</feature>
<feature type="compositionally biased region" description="Polar residues" evidence="1">
    <location>
        <begin position="79"/>
        <end position="90"/>
    </location>
</feature>
<accession>A0A2J6RNY6</accession>
<gene>
    <name evidence="3" type="ORF">L207DRAFT_582431</name>
</gene>
<reference evidence="3 4" key="1">
    <citation type="submission" date="2016-04" db="EMBL/GenBank/DDBJ databases">
        <title>A degradative enzymes factory behind the ericoid mycorrhizal symbiosis.</title>
        <authorList>
            <consortium name="DOE Joint Genome Institute"/>
            <person name="Martino E."/>
            <person name="Morin E."/>
            <person name="Grelet G."/>
            <person name="Kuo A."/>
            <person name="Kohler A."/>
            <person name="Daghino S."/>
            <person name="Barry K."/>
            <person name="Choi C."/>
            <person name="Cichocki N."/>
            <person name="Clum A."/>
            <person name="Copeland A."/>
            <person name="Hainaut M."/>
            <person name="Haridas S."/>
            <person name="Labutti K."/>
            <person name="Lindquist E."/>
            <person name="Lipzen A."/>
            <person name="Khouja H.-R."/>
            <person name="Murat C."/>
            <person name="Ohm R."/>
            <person name="Olson A."/>
            <person name="Spatafora J."/>
            <person name="Veneault-Fourrey C."/>
            <person name="Henrissat B."/>
            <person name="Grigoriev I."/>
            <person name="Martin F."/>
            <person name="Perotto S."/>
        </authorList>
    </citation>
    <scope>NUCLEOTIDE SEQUENCE [LARGE SCALE GENOMIC DNA]</scope>
    <source>
        <strain evidence="3 4">F</strain>
    </source>
</reference>
<keyword evidence="4" id="KW-1185">Reference proteome</keyword>
<evidence type="ECO:0000313" key="3">
    <source>
        <dbReference type="EMBL" id="PMD40210.1"/>
    </source>
</evidence>
<feature type="compositionally biased region" description="Low complexity" evidence="1">
    <location>
        <begin position="91"/>
        <end position="106"/>
    </location>
</feature>